<keyword evidence="3" id="KW-1185">Reference proteome</keyword>
<evidence type="ECO:0000256" key="1">
    <source>
        <dbReference type="SAM" id="MobiDB-lite"/>
    </source>
</evidence>
<dbReference type="AlphaFoldDB" id="A0ABD3XCQ6"/>
<evidence type="ECO:0000313" key="2">
    <source>
        <dbReference type="EMBL" id="KAL3882787.1"/>
    </source>
</evidence>
<evidence type="ECO:0000313" key="3">
    <source>
        <dbReference type="Proteomes" id="UP001634394"/>
    </source>
</evidence>
<feature type="region of interest" description="Disordered" evidence="1">
    <location>
        <begin position="147"/>
        <end position="179"/>
    </location>
</feature>
<comment type="caution">
    <text evidence="2">The sequence shown here is derived from an EMBL/GenBank/DDBJ whole genome shotgun (WGS) entry which is preliminary data.</text>
</comment>
<dbReference type="PANTHER" id="PTHR33480:SF1">
    <property type="entry name" value="TYR RECOMBINASE DOMAIN-CONTAINING PROTEIN"/>
    <property type="match status" value="1"/>
</dbReference>
<organism evidence="2 3">
    <name type="scientific">Sinanodonta woodiana</name>
    <name type="common">Chinese pond mussel</name>
    <name type="synonym">Anodonta woodiana</name>
    <dbReference type="NCBI Taxonomy" id="1069815"/>
    <lineage>
        <taxon>Eukaryota</taxon>
        <taxon>Metazoa</taxon>
        <taxon>Spiralia</taxon>
        <taxon>Lophotrochozoa</taxon>
        <taxon>Mollusca</taxon>
        <taxon>Bivalvia</taxon>
        <taxon>Autobranchia</taxon>
        <taxon>Heteroconchia</taxon>
        <taxon>Palaeoheterodonta</taxon>
        <taxon>Unionida</taxon>
        <taxon>Unionoidea</taxon>
        <taxon>Unionidae</taxon>
        <taxon>Unioninae</taxon>
        <taxon>Sinanodonta</taxon>
    </lineage>
</organism>
<dbReference type="PANTHER" id="PTHR33480">
    <property type="entry name" value="SET DOMAIN-CONTAINING PROTEIN-RELATED"/>
    <property type="match status" value="1"/>
</dbReference>
<name>A0ABD3XCQ6_SINWO</name>
<feature type="compositionally biased region" description="Polar residues" evidence="1">
    <location>
        <begin position="234"/>
        <end position="246"/>
    </location>
</feature>
<sequence length="908" mass="103373">MCTHNIQNRCNKCYKIYSKPYFFKHIHDDTIKLLIGQHVYSKWKDCKTYPGKVKAVNHDDNVLMIEFYDGIIHRVNAELEKTHDPKPYDITDACGHVKNSNSQSNDMVAYKTTTTANINENFGYSIGATRTDTEFGQLEENTTMLNNARNNTENANGKEHNYVGSTEEITEPSSDNEDLDLYYSSESECKPSKESEVSDESDLELNESYMDGSETDNFNNNETESDNADVAMPQTHSNPSKQSTSMEMSDSQANITHAKVLSCKTFSSIQVLTTSNEARARKWDKKSLLLVAIYLGETDGTKKTAMLSKLRNLGNHVHNCAVLRRGEGSILVSYRLSTHASANSHTPCEYCYGYYAKYELWRHKCPLKPESSTKGKVRQRVLSKSRMMLPTPPEDNEALAEVLSTMRSDDVSRVCKSDTLILQLARKETFRLGHEKDAHNYIRSKMRELGRLLLCLRTRTGICNSSLKDFIEPTKFNDVVEAAREVSQFNEVTHEYTTPSLALKLGHTLKICAKIVKGNALQCGDVVTTTRVVAFSTLCQLKWTDEVSTHALRTLQLKKRNSAMILPLANDVKIKTTHLHDQTLIRRNILDDETASTEEKKAAWSTLNEIILTRIILFNRRRQREVSRIEVSQYGKRHSAAQGEIREMLSTIEQGLCKLFKRLEIKGKKGSTVPVLLTTEVQESLDLLIRNRAIAGVELKNVYLFARSNYGSMGHIRVSDCLRQFSLHPEHIRSTKLRKHIATVSQLLSLQEQEMDLLAQFMGHDIRILQVAKLSKLFLAMENGTLTNNAGKRLEDIDIQFDEGYDDESDDENPVMYTSKNQPLERDVDNTNVAVPIGSDIAKRTVKRRPWTEEEKAAIMKHLGKLIIRMMPPGKNEINNCLRTEPALRLRNWRNVKDFCRNKIQSLH</sequence>
<gene>
    <name evidence="2" type="ORF">ACJMK2_029094</name>
</gene>
<accession>A0ABD3XCQ6</accession>
<dbReference type="EMBL" id="JBJQND010000003">
    <property type="protein sequence ID" value="KAL3882787.1"/>
    <property type="molecule type" value="Genomic_DNA"/>
</dbReference>
<reference evidence="2 3" key="1">
    <citation type="submission" date="2024-11" db="EMBL/GenBank/DDBJ databases">
        <title>Chromosome-level genome assembly of the freshwater bivalve Anodonta woodiana.</title>
        <authorList>
            <person name="Chen X."/>
        </authorList>
    </citation>
    <scope>NUCLEOTIDE SEQUENCE [LARGE SCALE GENOMIC DNA]</scope>
    <source>
        <strain evidence="2">MN2024</strain>
        <tissue evidence="2">Gills</tissue>
    </source>
</reference>
<feature type="compositionally biased region" description="Acidic residues" evidence="1">
    <location>
        <begin position="168"/>
        <end position="179"/>
    </location>
</feature>
<dbReference type="Proteomes" id="UP001634394">
    <property type="component" value="Unassembled WGS sequence"/>
</dbReference>
<proteinExistence type="predicted"/>
<dbReference type="Gene3D" id="2.30.30.140">
    <property type="match status" value="1"/>
</dbReference>
<protein>
    <submittedName>
        <fullName evidence="2">Uncharacterized protein</fullName>
    </submittedName>
</protein>
<feature type="region of interest" description="Disordered" evidence="1">
    <location>
        <begin position="209"/>
        <end position="246"/>
    </location>
</feature>
<dbReference type="SUPFAM" id="SSF63748">
    <property type="entry name" value="Tudor/PWWP/MBT"/>
    <property type="match status" value="1"/>
</dbReference>